<dbReference type="EMBL" id="JAQQWN010000004">
    <property type="protein sequence ID" value="KAK8088513.1"/>
    <property type="molecule type" value="Genomic_DNA"/>
</dbReference>
<name>A0ABR1WZB8_9PEZI</name>
<sequence>MASLQQAIRDTATRTSELWIQIAQTDYAPSALGQQKRRVVELSEALDNVTAQIKSLDQDRGTALMCHQRYRDSIVRRLAYRAAWKHNEYQAKAASVAAEYYEVLQQEYRAKEKKCALERQCEDAVALLESLEHVASQHHEAQAELDRLWERIFSRCTSKYQHQRALQQKVASAQETHRQAQERCEESGTIVEALAGSLTRVAAAFEEVKKALVQGQMSGDGAETSFLQKAQSHVDSAQCLLRQAKCDQESLEAIEDLRIASRSQKGCQWDGPYSTIIWRDRIRISRKELEMCHAVLKRNLGVAKTQHEEAELEVEVCAEALRTSKECLRMARAAIYLEIAGNEALSMARLEDISRGSSPIVAAPPPYLTA</sequence>
<proteinExistence type="predicted"/>
<reference evidence="2 3" key="1">
    <citation type="submission" date="2023-01" db="EMBL/GenBank/DDBJ databases">
        <title>Analysis of 21 Apiospora genomes using comparative genomics revels a genus with tremendous synthesis potential of carbohydrate active enzymes and secondary metabolites.</title>
        <authorList>
            <person name="Sorensen T."/>
        </authorList>
    </citation>
    <scope>NUCLEOTIDE SEQUENCE [LARGE SCALE GENOMIC DNA]</scope>
    <source>
        <strain evidence="2 3">CBS 114990</strain>
    </source>
</reference>
<keyword evidence="1" id="KW-0175">Coiled coil</keyword>
<keyword evidence="3" id="KW-1185">Reference proteome</keyword>
<feature type="coiled-coil region" evidence="1">
    <location>
        <begin position="32"/>
        <end position="59"/>
    </location>
</feature>
<gene>
    <name evidence="2" type="ORF">PG997_003474</name>
</gene>
<dbReference type="RefSeq" id="XP_066671407.1">
    <property type="nucleotide sequence ID" value="XM_066807789.1"/>
</dbReference>
<organism evidence="2 3">
    <name type="scientific">Apiospora hydei</name>
    <dbReference type="NCBI Taxonomy" id="1337664"/>
    <lineage>
        <taxon>Eukaryota</taxon>
        <taxon>Fungi</taxon>
        <taxon>Dikarya</taxon>
        <taxon>Ascomycota</taxon>
        <taxon>Pezizomycotina</taxon>
        <taxon>Sordariomycetes</taxon>
        <taxon>Xylariomycetidae</taxon>
        <taxon>Amphisphaeriales</taxon>
        <taxon>Apiosporaceae</taxon>
        <taxon>Apiospora</taxon>
    </lineage>
</organism>
<dbReference type="GeneID" id="92040849"/>
<evidence type="ECO:0000313" key="3">
    <source>
        <dbReference type="Proteomes" id="UP001433268"/>
    </source>
</evidence>
<evidence type="ECO:0000256" key="1">
    <source>
        <dbReference type="SAM" id="Coils"/>
    </source>
</evidence>
<evidence type="ECO:0000313" key="2">
    <source>
        <dbReference type="EMBL" id="KAK8088513.1"/>
    </source>
</evidence>
<protein>
    <submittedName>
        <fullName evidence="2">Uncharacterized protein</fullName>
    </submittedName>
</protein>
<comment type="caution">
    <text evidence="2">The sequence shown here is derived from an EMBL/GenBank/DDBJ whole genome shotgun (WGS) entry which is preliminary data.</text>
</comment>
<accession>A0ABR1WZB8</accession>
<dbReference type="Proteomes" id="UP001433268">
    <property type="component" value="Unassembled WGS sequence"/>
</dbReference>